<name>A0A2A9MKD0_BESBE</name>
<dbReference type="KEGG" id="bbes:BESB_046280"/>
<dbReference type="Proteomes" id="UP000224006">
    <property type="component" value="Chromosome III"/>
</dbReference>
<evidence type="ECO:0000256" key="1">
    <source>
        <dbReference type="SAM" id="MobiDB-lite"/>
    </source>
</evidence>
<keyword evidence="3" id="KW-1185">Reference proteome</keyword>
<dbReference type="RefSeq" id="XP_029220445.1">
    <property type="nucleotide sequence ID" value="XM_029363079.1"/>
</dbReference>
<feature type="compositionally biased region" description="Basic and acidic residues" evidence="1">
    <location>
        <begin position="38"/>
        <end position="52"/>
    </location>
</feature>
<dbReference type="GeneID" id="40309558"/>
<evidence type="ECO:0000313" key="3">
    <source>
        <dbReference type="Proteomes" id="UP000224006"/>
    </source>
</evidence>
<feature type="region of interest" description="Disordered" evidence="1">
    <location>
        <begin position="109"/>
        <end position="201"/>
    </location>
</feature>
<feature type="compositionally biased region" description="Basic residues" evidence="1">
    <location>
        <begin position="343"/>
        <end position="358"/>
    </location>
</feature>
<feature type="compositionally biased region" description="Polar residues" evidence="1">
    <location>
        <begin position="273"/>
        <end position="298"/>
    </location>
</feature>
<feature type="region of interest" description="Disordered" evidence="1">
    <location>
        <begin position="273"/>
        <end position="368"/>
    </location>
</feature>
<evidence type="ECO:0000313" key="2">
    <source>
        <dbReference type="EMBL" id="PFH36436.1"/>
    </source>
</evidence>
<feature type="compositionally biased region" description="Basic and acidic residues" evidence="1">
    <location>
        <begin position="160"/>
        <end position="172"/>
    </location>
</feature>
<feature type="region of interest" description="Disordered" evidence="1">
    <location>
        <begin position="431"/>
        <end position="507"/>
    </location>
</feature>
<dbReference type="VEuPathDB" id="ToxoDB:BESB_046280"/>
<feature type="region of interest" description="Disordered" evidence="1">
    <location>
        <begin position="1"/>
        <end position="52"/>
    </location>
</feature>
<gene>
    <name evidence="2" type="ORF">BESB_046280</name>
</gene>
<reference evidence="2 3" key="1">
    <citation type="submission" date="2017-09" db="EMBL/GenBank/DDBJ databases">
        <title>Genome sequencing of Besnoitia besnoiti strain Bb-Ger1.</title>
        <authorList>
            <person name="Schares G."/>
            <person name="Venepally P."/>
            <person name="Lorenzi H.A."/>
        </authorList>
    </citation>
    <scope>NUCLEOTIDE SEQUENCE [LARGE SCALE GENOMIC DNA]</scope>
    <source>
        <strain evidence="2 3">Bb-Ger1</strain>
    </source>
</reference>
<dbReference type="EMBL" id="NWUJ01000003">
    <property type="protein sequence ID" value="PFH36436.1"/>
    <property type="molecule type" value="Genomic_DNA"/>
</dbReference>
<feature type="compositionally biased region" description="Low complexity" evidence="1">
    <location>
        <begin position="112"/>
        <end position="126"/>
    </location>
</feature>
<proteinExistence type="predicted"/>
<dbReference type="AlphaFoldDB" id="A0A2A9MKD0"/>
<dbReference type="OrthoDB" id="332539at2759"/>
<sequence>MQTPGGEEGVRSCTSSNGEGGSRCRWCDDAHGSSASSDDGRSSGEQGDPRELDLVRSAAQAMVSVFTSHPLAPFGSPTVSVFSPPQTCTGAEKRTLLRMHQQALLALSSPTASISPRPLASLPRSPQRQQGCTGRHAQANRCHGRMPAISKRPSRAQRRTRGERGPPSRLRESASGSWYEIESDQEQTLCPARTRRSSEAPRTLSAFERNADSSIWGDSWAARPCLPQACRSCGDSPCSSAAARAQLLEGPSAASSSAAELFMSCSRCGYSHSEGNASGPSGSDSPACSPSCSTSVTETARGAGTGLNARNSGDEEGNLRPSRGRVSPVQSGRRRPATDRAPRARSPRPAPRPRSRGRARPDWVTPTQEVDAEYATPCETPLDADCAGGPAAATNLINISSVTSFPGSLESRPEAETLVSERCPVHSRVESLRGDGRHTGSTPAAEKAIAPKSPATARTKIERTQPMERNPSFSGTLAPANTAPPRQGSPAPPMALQIAPPALHLEP</sequence>
<accession>A0A2A9MKD0</accession>
<comment type="caution">
    <text evidence="2">The sequence shown here is derived from an EMBL/GenBank/DDBJ whole genome shotgun (WGS) entry which is preliminary data.</text>
</comment>
<organism evidence="2 3">
    <name type="scientific">Besnoitia besnoiti</name>
    <name type="common">Apicomplexan protozoan</name>
    <dbReference type="NCBI Taxonomy" id="94643"/>
    <lineage>
        <taxon>Eukaryota</taxon>
        <taxon>Sar</taxon>
        <taxon>Alveolata</taxon>
        <taxon>Apicomplexa</taxon>
        <taxon>Conoidasida</taxon>
        <taxon>Coccidia</taxon>
        <taxon>Eucoccidiorida</taxon>
        <taxon>Eimeriorina</taxon>
        <taxon>Sarcocystidae</taxon>
        <taxon>Besnoitia</taxon>
    </lineage>
</organism>
<protein>
    <submittedName>
        <fullName evidence="2">Uncharacterized protein</fullName>
    </submittedName>
</protein>